<comment type="catalytic activity">
    <reaction evidence="1">
        <text>S-ubiquitinyl-[E2 ubiquitin-conjugating enzyme]-L-cysteine + [acceptor protein]-L-lysine = [E2 ubiquitin-conjugating enzyme]-L-cysteine + N(6)-ubiquitinyl-[acceptor protein]-L-lysine.</text>
        <dbReference type="EC" id="2.3.2.27"/>
    </reaction>
</comment>
<evidence type="ECO:0000256" key="20">
    <source>
        <dbReference type="ARBA" id="ARBA00079124"/>
    </source>
</evidence>
<dbReference type="SUPFAM" id="SSF57850">
    <property type="entry name" value="RING/U-box"/>
    <property type="match status" value="1"/>
</dbReference>
<comment type="pathway">
    <text evidence="3">Protein modification; protein ubiquitination.</text>
</comment>
<evidence type="ECO:0000256" key="13">
    <source>
        <dbReference type="ARBA" id="ARBA00023054"/>
    </source>
</evidence>
<feature type="compositionally biased region" description="Low complexity" evidence="21">
    <location>
        <begin position="21"/>
        <end position="44"/>
    </location>
</feature>
<dbReference type="GO" id="GO:0006457">
    <property type="term" value="P:protein folding"/>
    <property type="evidence" value="ECO:0007669"/>
    <property type="project" value="InterPro"/>
</dbReference>
<dbReference type="InterPro" id="IPR029000">
    <property type="entry name" value="Cyclophilin-like_dom_sf"/>
</dbReference>
<evidence type="ECO:0000313" key="25">
    <source>
        <dbReference type="Proteomes" id="UP000694560"/>
    </source>
</evidence>
<keyword evidence="15" id="KW-0539">Nucleus</keyword>
<dbReference type="PRINTS" id="PR00153">
    <property type="entry name" value="CSAPPISMRASE"/>
</dbReference>
<dbReference type="GO" id="GO:0071013">
    <property type="term" value="C:catalytic step 2 spliceosome"/>
    <property type="evidence" value="ECO:0007669"/>
    <property type="project" value="TreeGrafter"/>
</dbReference>
<feature type="compositionally biased region" description="Low complexity" evidence="21">
    <location>
        <begin position="56"/>
        <end position="69"/>
    </location>
</feature>
<organism evidence="24 25">
    <name type="scientific">Malurus cyaneus samueli</name>
    <dbReference type="NCBI Taxonomy" id="2593467"/>
    <lineage>
        <taxon>Eukaryota</taxon>
        <taxon>Metazoa</taxon>
        <taxon>Chordata</taxon>
        <taxon>Craniata</taxon>
        <taxon>Vertebrata</taxon>
        <taxon>Euteleostomi</taxon>
        <taxon>Archelosauria</taxon>
        <taxon>Archosauria</taxon>
        <taxon>Dinosauria</taxon>
        <taxon>Saurischia</taxon>
        <taxon>Theropoda</taxon>
        <taxon>Coelurosauria</taxon>
        <taxon>Aves</taxon>
        <taxon>Neognathae</taxon>
        <taxon>Neoaves</taxon>
        <taxon>Telluraves</taxon>
        <taxon>Australaves</taxon>
        <taxon>Passeriformes</taxon>
        <taxon>Meliphagoidea</taxon>
        <taxon>Maluridae</taxon>
        <taxon>Malurus</taxon>
    </lineage>
</organism>
<evidence type="ECO:0000256" key="3">
    <source>
        <dbReference type="ARBA" id="ARBA00004906"/>
    </source>
</evidence>
<dbReference type="InterPro" id="IPR026951">
    <property type="entry name" value="PPIL2_U-box_dom"/>
</dbReference>
<dbReference type="InterPro" id="IPR013083">
    <property type="entry name" value="Znf_RING/FYVE/PHD"/>
</dbReference>
<evidence type="ECO:0000256" key="17">
    <source>
        <dbReference type="ARBA" id="ARBA00061807"/>
    </source>
</evidence>
<dbReference type="SMART" id="SM00504">
    <property type="entry name" value="Ubox"/>
    <property type="match status" value="1"/>
</dbReference>
<evidence type="ECO:0000256" key="16">
    <source>
        <dbReference type="ARBA" id="ARBA00059251"/>
    </source>
</evidence>
<evidence type="ECO:0000256" key="14">
    <source>
        <dbReference type="ARBA" id="ARBA00023187"/>
    </source>
</evidence>
<evidence type="ECO:0000256" key="4">
    <source>
        <dbReference type="ARBA" id="ARBA00007930"/>
    </source>
</evidence>
<dbReference type="SUPFAM" id="SSF50891">
    <property type="entry name" value="Cyclophilin-like"/>
    <property type="match status" value="1"/>
</dbReference>
<dbReference type="Ensembl" id="ENSMCST00000023668.1">
    <property type="protein sequence ID" value="ENSMCSP00000023086.1"/>
    <property type="gene ID" value="ENSMCSG00000016052.1"/>
</dbReference>
<feature type="domain" description="PPIase cyclophilin-type" evidence="22">
    <location>
        <begin position="355"/>
        <end position="503"/>
    </location>
</feature>
<evidence type="ECO:0000256" key="10">
    <source>
        <dbReference type="ARBA" id="ARBA00022786"/>
    </source>
</evidence>
<dbReference type="InterPro" id="IPR002130">
    <property type="entry name" value="Cyclophilin-type_PPIase_dom"/>
</dbReference>
<comment type="subcellular location">
    <subcellularLocation>
        <location evidence="2">Nucleus</location>
    </subcellularLocation>
</comment>
<dbReference type="AlphaFoldDB" id="A0A8C5UQQ7"/>
<dbReference type="Gene3D" id="3.30.40.10">
    <property type="entry name" value="Zinc/RING finger domain, C3HC4 (zinc finger)"/>
    <property type="match status" value="1"/>
</dbReference>
<keyword evidence="13" id="KW-0175">Coiled coil</keyword>
<dbReference type="FunFam" id="3.30.40.10:FF:000079">
    <property type="entry name" value="Peptidyl-prolyl cis-trans isomerase 2"/>
    <property type="match status" value="1"/>
</dbReference>
<dbReference type="GO" id="GO:0003755">
    <property type="term" value="F:peptidyl-prolyl cis-trans isomerase activity"/>
    <property type="evidence" value="ECO:0007669"/>
    <property type="project" value="InterPro"/>
</dbReference>
<dbReference type="PANTHER" id="PTHR45625">
    <property type="entry name" value="PEPTIDYL-PROLYL CIS-TRANS ISOMERASE-RELATED"/>
    <property type="match status" value="1"/>
</dbReference>
<evidence type="ECO:0000256" key="7">
    <source>
        <dbReference type="ARBA" id="ARBA00022664"/>
    </source>
</evidence>
<dbReference type="InterPro" id="IPR020892">
    <property type="entry name" value="Cyclophilin-type_PPIase_CS"/>
</dbReference>
<evidence type="ECO:0000256" key="5">
    <source>
        <dbReference type="ARBA" id="ARBA00012483"/>
    </source>
</evidence>
<feature type="domain" description="U-box" evidence="23">
    <location>
        <begin position="105"/>
        <end position="178"/>
    </location>
</feature>
<evidence type="ECO:0000256" key="11">
    <source>
        <dbReference type="ARBA" id="ARBA00022843"/>
    </source>
</evidence>
<dbReference type="PROSITE" id="PS51698">
    <property type="entry name" value="U_BOX"/>
    <property type="match status" value="1"/>
</dbReference>
<evidence type="ECO:0000256" key="9">
    <source>
        <dbReference type="ARBA" id="ARBA00022728"/>
    </source>
</evidence>
<evidence type="ECO:0000259" key="23">
    <source>
        <dbReference type="PROSITE" id="PS51698"/>
    </source>
</evidence>
<keyword evidence="11" id="KW-0832">Ubl conjugation</keyword>
<name>A0A8C5UQQ7_9PASS</name>
<dbReference type="GO" id="GO:0061630">
    <property type="term" value="F:ubiquitin protein ligase activity"/>
    <property type="evidence" value="ECO:0007669"/>
    <property type="project" value="UniProtKB-EC"/>
</dbReference>
<evidence type="ECO:0000256" key="18">
    <source>
        <dbReference type="ARBA" id="ARBA00073734"/>
    </source>
</evidence>
<comment type="subunit">
    <text evidence="17">Component of the minor spliceosome, which splices U12-type introns. Within this complex, interacts with PRPF8/PRP8, EFTUD2/SNU114 and PLRG1. Interacts with isoform 2 of BSG. Interacts (via the PPIase cyclophilin-type domain) with CRNKL1; they may form a trimeric complex with HSP90.</text>
</comment>
<dbReference type="Gene3D" id="2.40.100.10">
    <property type="entry name" value="Cyclophilin-like"/>
    <property type="match status" value="1"/>
</dbReference>
<sequence>MQRKPRKAAVMSPQASPGCPSPRARLSPERAAAAAVSAVSAAVPRRTRRKARAGLRRGSGSAARAGPAATMGKRQHQKDKMYITCAEYTQFYGGKKADLPRTNFRRLSFDHCSLSLQPFEYPVCTPDGTVFDILSIVPWIKKYGTNPITGEKLDAKSLIKLNFAKNSEGKYHCPVLFTVFTNNSHIVAIKTTGNVFAYEAVEQLNIKPKSYKDLLTDEPFTRQDIVTLQDPTNLDKFNVSNFFHVKNNIKVVDPDEEKAKLDPSYYLKNTNTETRETLLELYKEFKGDDILAATMKAPEKKKVDKLNAAHYSTGAVSASFTSTAMVPETTHEAAAIEEDVVRYQYVKKKGYVRLHTNKGDLNLELHCDMTPRTCENFIKLCKKNYYDGTIFHRSIRNFVIQGGDPTGTGTGGESYWGKPFKDEFKPNLSHTGRGVLSMANSGPNTNKSQFFITFRSCAYLDKKHTVFGRVVGGFETLTAMENVESDPKTDRPKEEIRIETTTVFVDPYEEADAQVAAEREKCQQEEDAAKIKAEVVPSKKEVQAPKTYRQGIGKYINMAAAKRSVEDDGPSTSTAAKKEKKSTGFGDFSSW</sequence>
<dbReference type="Pfam" id="PF00160">
    <property type="entry name" value="Pro_isomerase"/>
    <property type="match status" value="1"/>
</dbReference>
<keyword evidence="7" id="KW-0507">mRNA processing</keyword>
<accession>A0A8C5UQQ7</accession>
<dbReference type="GO" id="GO:0008380">
    <property type="term" value="P:RNA splicing"/>
    <property type="evidence" value="ECO:0007669"/>
    <property type="project" value="UniProtKB-KW"/>
</dbReference>
<evidence type="ECO:0000256" key="19">
    <source>
        <dbReference type="ARBA" id="ARBA00078275"/>
    </source>
</evidence>
<reference evidence="24" key="1">
    <citation type="submission" date="2025-08" db="UniProtKB">
        <authorList>
            <consortium name="Ensembl"/>
        </authorList>
    </citation>
    <scope>IDENTIFICATION</scope>
</reference>
<keyword evidence="10" id="KW-0833">Ubl conjugation pathway</keyword>
<feature type="region of interest" description="Disordered" evidence="21">
    <location>
        <begin position="1"/>
        <end position="74"/>
    </location>
</feature>
<dbReference type="PROSITE" id="PS00170">
    <property type="entry name" value="CSA_PPIASE_1"/>
    <property type="match status" value="1"/>
</dbReference>
<evidence type="ECO:0000256" key="21">
    <source>
        <dbReference type="SAM" id="MobiDB-lite"/>
    </source>
</evidence>
<dbReference type="EC" id="2.3.2.27" evidence="5"/>
<dbReference type="InterPro" id="IPR044666">
    <property type="entry name" value="Cyclophilin_A-like"/>
</dbReference>
<keyword evidence="6" id="KW-1017">Isopeptide bond</keyword>
<keyword evidence="12" id="KW-0007">Acetylation</keyword>
<evidence type="ECO:0000313" key="24">
    <source>
        <dbReference type="Ensembl" id="ENSMCSP00000023086.1"/>
    </source>
</evidence>
<keyword evidence="9" id="KW-0747">Spliceosome</keyword>
<dbReference type="OrthoDB" id="30774at2759"/>
<reference evidence="24" key="2">
    <citation type="submission" date="2025-09" db="UniProtKB">
        <authorList>
            <consortium name="Ensembl"/>
        </authorList>
    </citation>
    <scope>IDENTIFICATION</scope>
</reference>
<keyword evidence="14" id="KW-0508">mRNA splicing</keyword>
<dbReference type="GO" id="GO:0000209">
    <property type="term" value="P:protein polyubiquitination"/>
    <property type="evidence" value="ECO:0007669"/>
    <property type="project" value="TreeGrafter"/>
</dbReference>
<dbReference type="GO" id="GO:0006397">
    <property type="term" value="P:mRNA processing"/>
    <property type="evidence" value="ECO:0007669"/>
    <property type="project" value="UniProtKB-KW"/>
</dbReference>
<dbReference type="PROSITE" id="PS50072">
    <property type="entry name" value="CSA_PPIASE_2"/>
    <property type="match status" value="1"/>
</dbReference>
<dbReference type="InterPro" id="IPR003613">
    <property type="entry name" value="Ubox_domain"/>
</dbReference>
<feature type="region of interest" description="Disordered" evidence="21">
    <location>
        <begin position="562"/>
        <end position="591"/>
    </location>
</feature>
<evidence type="ECO:0000256" key="8">
    <source>
        <dbReference type="ARBA" id="ARBA00022679"/>
    </source>
</evidence>
<dbReference type="Proteomes" id="UP000694560">
    <property type="component" value="Unplaced"/>
</dbReference>
<evidence type="ECO:0000256" key="1">
    <source>
        <dbReference type="ARBA" id="ARBA00000900"/>
    </source>
</evidence>
<proteinExistence type="inferred from homology"/>
<dbReference type="PANTHER" id="PTHR45625:SF1">
    <property type="entry name" value="RING-TYPE E3 UBIQUITIN-PROTEIN LIGASE PPIL2"/>
    <property type="match status" value="1"/>
</dbReference>
<feature type="compositionally biased region" description="Basic residues" evidence="21">
    <location>
        <begin position="45"/>
        <end position="55"/>
    </location>
</feature>
<comment type="similarity">
    <text evidence="4">Belongs to the cyclophilin-type PPIase family. PPIL2 subfamily.</text>
</comment>
<dbReference type="CDD" id="cd16663">
    <property type="entry name" value="RING-Ubox_PPIL2"/>
    <property type="match status" value="1"/>
</dbReference>
<dbReference type="FunFam" id="2.40.100.10:FF:000018">
    <property type="entry name" value="Peptidyl-prolyl cis-trans isomerase-like 2"/>
    <property type="match status" value="1"/>
</dbReference>
<evidence type="ECO:0000256" key="2">
    <source>
        <dbReference type="ARBA" id="ARBA00004123"/>
    </source>
</evidence>
<dbReference type="CDD" id="cd01923">
    <property type="entry name" value="cyclophilin_RING"/>
    <property type="match status" value="1"/>
</dbReference>
<evidence type="ECO:0000259" key="22">
    <source>
        <dbReference type="PROSITE" id="PS50072"/>
    </source>
</evidence>
<evidence type="ECO:0000256" key="15">
    <source>
        <dbReference type="ARBA" id="ARBA00023242"/>
    </source>
</evidence>
<keyword evidence="25" id="KW-1185">Reference proteome</keyword>
<keyword evidence="8" id="KW-0808">Transferase</keyword>
<evidence type="ECO:0000256" key="6">
    <source>
        <dbReference type="ARBA" id="ARBA00022499"/>
    </source>
</evidence>
<evidence type="ECO:0000256" key="12">
    <source>
        <dbReference type="ARBA" id="ARBA00022990"/>
    </source>
</evidence>
<comment type="function">
    <text evidence="16">Has a ubiquitin-protein ligase activity acting as an E3 ubiquitin protein ligase or as an ubiquitin-ubiquitin ligase promoting elongation of ubiquitin chains on substrates. By mediating 'Lys-48'-linked polyubiquitination of proteins could target them for proteasomal degradation. May also function as a chaperone, playing a role in transport to the cell membrane of BSG/Basigin for instance. Probable inactive PPIase with no peptidyl-prolyl cis-trans isomerase activity. As a component of the minor spliceosome, involved in the splicing of U12-type introns in pre-mRNAs.</text>
</comment>
<protein>
    <recommendedName>
        <fullName evidence="18">RING-type E3 ubiquitin-protein ligase PPIL2</fullName>
        <ecNumber evidence="5">2.3.2.27</ecNumber>
    </recommendedName>
    <alternativeName>
        <fullName evidence="20">CYC4</fullName>
    </alternativeName>
    <alternativeName>
        <fullName evidence="19">Probable inactive peptidyl-prolyl cis-trans isomerase-like 2</fullName>
    </alternativeName>
</protein>